<feature type="domain" description="DUF3857" evidence="1">
    <location>
        <begin position="41"/>
        <end position="194"/>
    </location>
</feature>
<dbReference type="AlphaFoldDB" id="F5IU93"/>
<dbReference type="Gene3D" id="3.10.620.30">
    <property type="match status" value="1"/>
</dbReference>
<keyword evidence="3" id="KW-1185">Reference proteome</keyword>
<evidence type="ECO:0000313" key="3">
    <source>
        <dbReference type="Proteomes" id="UP000004913"/>
    </source>
</evidence>
<proteinExistence type="predicted"/>
<dbReference type="EMBL" id="ADLV01000010">
    <property type="protein sequence ID" value="EGK03272.1"/>
    <property type="molecule type" value="Genomic_DNA"/>
</dbReference>
<accession>F5IU93</accession>
<dbReference type="eggNOG" id="COG1305">
    <property type="taxonomic scope" value="Bacteria"/>
</dbReference>
<dbReference type="OrthoDB" id="8595007at2"/>
<protein>
    <recommendedName>
        <fullName evidence="1">DUF3857 domain-containing protein</fullName>
    </recommendedName>
</protein>
<dbReference type="HOGENOM" id="CLU_027424_1_0_10"/>
<dbReference type="InterPro" id="IPR038765">
    <property type="entry name" value="Papain-like_cys_pep_sf"/>
</dbReference>
<dbReference type="RefSeq" id="WP_006798175.1">
    <property type="nucleotide sequence ID" value="NZ_GL891979.1"/>
</dbReference>
<dbReference type="Gene3D" id="2.60.40.3140">
    <property type="match status" value="1"/>
</dbReference>
<name>F5IU93_9BACT</name>
<dbReference type="SUPFAM" id="SSF54001">
    <property type="entry name" value="Cysteine proteinases"/>
    <property type="match status" value="1"/>
</dbReference>
<evidence type="ECO:0000259" key="1">
    <source>
        <dbReference type="Pfam" id="PF12969"/>
    </source>
</evidence>
<dbReference type="STRING" id="742766.HMPREF9455_00660"/>
<evidence type="ECO:0000313" key="2">
    <source>
        <dbReference type="EMBL" id="EGK03272.1"/>
    </source>
</evidence>
<comment type="caution">
    <text evidence="2">The sequence shown here is derived from an EMBL/GenBank/DDBJ whole genome shotgun (WGS) entry which is preliminary data.</text>
</comment>
<organism evidence="2 3">
    <name type="scientific">Dysgonomonas gadei ATCC BAA-286</name>
    <dbReference type="NCBI Taxonomy" id="742766"/>
    <lineage>
        <taxon>Bacteria</taxon>
        <taxon>Pseudomonadati</taxon>
        <taxon>Bacteroidota</taxon>
        <taxon>Bacteroidia</taxon>
        <taxon>Bacteroidales</taxon>
        <taxon>Dysgonomonadaceae</taxon>
        <taxon>Dysgonomonas</taxon>
    </lineage>
</organism>
<dbReference type="Proteomes" id="UP000004913">
    <property type="component" value="Unassembled WGS sequence"/>
</dbReference>
<dbReference type="Gene3D" id="2.60.120.1130">
    <property type="match status" value="1"/>
</dbReference>
<gene>
    <name evidence="2" type="ORF">HMPREF9455_00660</name>
</gene>
<dbReference type="Pfam" id="PF12969">
    <property type="entry name" value="DUF3857"/>
    <property type="match status" value="1"/>
</dbReference>
<dbReference type="InterPro" id="IPR024618">
    <property type="entry name" value="DUF3857"/>
</dbReference>
<sequence>MKNVLVIIAFFLPILVSAQAFRSETIKYTSVNKINGDKLQRIDSVVLQINERMGDHDAEILIPYSKGDKVSIGDAWIEDMNGNIVRKLKGNEVKDRSSISDISLYEDDFVKSFTLKHHIYPYRIVYSFKISHSRFLSSATLNYVNSRRPLREGNLIVETPFDQPIRFKEKNVHEPQIDTLRDIIRYNWTYSYVPTQNTELYSSPNTSKAPSIYTVPLNFKFGESGSFDSWVTYGNWIFRLNKDKDVLPLAEQQKIGQMLSGIDNDMEKVKVLYKYMQDYTRYINVSINLGGLQTYPASYVCANRYGDCKALTNYMQAILKYSGIKSYYTLIYADDRVIDVDTGFPAQVFNHAILTVPFGKDTVYLECTSKNTPFGYMGTFTQGRKALLVDEHNTHFVTIPSLEQNDVLCSRSLLVNTNTSEVSLSATERGDRYELFNSLASEVNKNTVDKYIRNNILSGSYELLDFKFDKEEEADRAQISLLANCKIHNLYKEYGNNIILSSFPIPISSFESPEKRTQDVQLDYPQYYKDTIHYELDKTISKMPDSVELKSEFGEYSLKFEADENKLIVYKTILINPGRYSLDRYKDFYDFIMFIRNNESKNYYLEIL</sequence>
<reference evidence="2 3" key="1">
    <citation type="submission" date="2011-04" db="EMBL/GenBank/DDBJ databases">
        <title>The Genome Sequence of Dysgonomonas gadei ATCC BAA-286.</title>
        <authorList>
            <consortium name="The Broad Institute Genome Sequencing Platform"/>
            <person name="Earl A."/>
            <person name="Ward D."/>
            <person name="Feldgarden M."/>
            <person name="Gevers D."/>
            <person name="Pudlo N."/>
            <person name="Martens E."/>
            <person name="Allen-Vercoe E."/>
            <person name="Young S.K."/>
            <person name="Zeng Q."/>
            <person name="Gargeya S."/>
            <person name="Fitzgerald M."/>
            <person name="Haas B."/>
            <person name="Abouelleil A."/>
            <person name="Alvarado L."/>
            <person name="Arachchi H.M."/>
            <person name="Berlin A."/>
            <person name="Brown A."/>
            <person name="Chapman S.B."/>
            <person name="Chen Z."/>
            <person name="Dunbar C."/>
            <person name="Freedman E."/>
            <person name="Gearin G."/>
            <person name="Gellesch M."/>
            <person name="Goldberg J."/>
            <person name="Griggs A."/>
            <person name="Gujja S."/>
            <person name="Heiman D."/>
            <person name="Howarth C."/>
            <person name="Larson L."/>
            <person name="Lui A."/>
            <person name="MacDonald P.J.P."/>
            <person name="Mehta T."/>
            <person name="Montmayeur A."/>
            <person name="Murphy C."/>
            <person name="Neiman D."/>
            <person name="Pearson M."/>
            <person name="Priest M."/>
            <person name="Roberts A."/>
            <person name="Saif S."/>
            <person name="Shea T."/>
            <person name="Shenoy N."/>
            <person name="Sisk P."/>
            <person name="Stolte C."/>
            <person name="Sykes S."/>
            <person name="Yandava C."/>
            <person name="Wortman J."/>
            <person name="Nusbaum C."/>
            <person name="Birren B."/>
        </authorList>
    </citation>
    <scope>NUCLEOTIDE SEQUENCE [LARGE SCALE GENOMIC DNA]</scope>
    <source>
        <strain evidence="2 3">ATCC BAA-286</strain>
    </source>
</reference>